<dbReference type="Proteomes" id="UP000291269">
    <property type="component" value="Unassembled WGS sequence"/>
</dbReference>
<sequence>MANKILTPSTLWNDFDDTLGLCAEEEAISSENGMRLNRVRFSGRETGKGRVRIFANFALPAEGTKFPALLILPDADKTVCPALMQRFTARGFAVLMPDYRGKFPDCEEYTEYPENVPYANFAEAGRHIAYADETAKETSWYEWVAVARYCMRYLKSREEIGRVGVLGIKRGGEIAWQLMATSSDLSCGVSVCAGGWMTYKGKYKFGESSEVKLDDERYRFLAAVDSQAYAPYVRCPVLMLNSTNDHNFDADRAFDTYARINPEMEKTFHFASRYDGHIGNTSLANLDLFTDKFLKDRAVFMPAPVDIVIEEDADGELVARLTMDTNGEFTECKVFMAEDNLDSATRNWASCEMKRENDDEAVFRLNAYENAKIVFAFAKAKYSCGFYVSSKIAVKRVEKKYKNLQPSGRILYSSLNGTDSFTFDKADKYFLADCIADDEKPIVKLYEGAHGIKGVCSPLGLKTFKISDSMYRPADNAFLKFDLYAPEPCIVEIAVNVVKDGVSEAYVCNLKTGGGEAWYNHILYARDFKNSVNKSLAQLNEGISLTFNSAETFALNNLLWV</sequence>
<comment type="caution">
    <text evidence="1">The sequence shown here is derived from an EMBL/GenBank/DDBJ whole genome shotgun (WGS) entry which is preliminary data.</text>
</comment>
<protein>
    <submittedName>
        <fullName evidence="1">Uncharacterized protein</fullName>
    </submittedName>
</protein>
<reference evidence="1 2" key="1">
    <citation type="journal article" date="2019" name="Gut">
        <title>Antibiotics-induced monodominance of a novel gut bacterial order.</title>
        <authorList>
            <person name="Hildebrand F."/>
            <person name="Moitinho-Silva L."/>
            <person name="Blasche S."/>
            <person name="Jahn M.T."/>
            <person name="Gossmann T.I."/>
            <person name="Heuerta-Cepas J."/>
            <person name="Hercog R."/>
            <person name="Luetge M."/>
            <person name="Bahram M."/>
            <person name="Pryszlak A."/>
            <person name="Alves R.J."/>
            <person name="Waszak S.M."/>
            <person name="Zhu A."/>
            <person name="Ye L."/>
            <person name="Costea P.I."/>
            <person name="Aalvink S."/>
            <person name="Belzer C."/>
            <person name="Forslund S.K."/>
            <person name="Sunagawa S."/>
            <person name="Hentschel U."/>
            <person name="Merten C."/>
            <person name="Patil K.R."/>
            <person name="Benes V."/>
            <person name="Bork P."/>
        </authorList>
    </citation>
    <scope>NUCLEOTIDE SEQUENCE [LARGE SCALE GENOMIC DNA]</scope>
    <source>
        <strain evidence="1 2">HDS1380</strain>
    </source>
</reference>
<name>A0A4Q2K7V8_9FIRM</name>
<dbReference type="OrthoDB" id="108903at2"/>
<dbReference type="Gene3D" id="3.40.50.1820">
    <property type="entry name" value="alpha/beta hydrolase"/>
    <property type="match status" value="1"/>
</dbReference>
<evidence type="ECO:0000313" key="1">
    <source>
        <dbReference type="EMBL" id="RXZ58141.1"/>
    </source>
</evidence>
<keyword evidence="2" id="KW-1185">Reference proteome</keyword>
<proteinExistence type="predicted"/>
<gene>
    <name evidence="1" type="ORF">ESZ91_08750</name>
</gene>
<evidence type="ECO:0000313" key="2">
    <source>
        <dbReference type="Proteomes" id="UP000291269"/>
    </source>
</evidence>
<organism evidence="1 2">
    <name type="scientific">Candidatus Borkfalkia ceftriaxoniphila</name>
    <dbReference type="NCBI Taxonomy" id="2508949"/>
    <lineage>
        <taxon>Bacteria</taxon>
        <taxon>Bacillati</taxon>
        <taxon>Bacillota</taxon>
        <taxon>Clostridia</taxon>
        <taxon>Christensenellales</taxon>
        <taxon>Christensenellaceae</taxon>
        <taxon>Candidatus Borkfalkia</taxon>
    </lineage>
</organism>
<dbReference type="RefSeq" id="WP_129226346.1">
    <property type="nucleotide sequence ID" value="NZ_SDOZ01000003.1"/>
</dbReference>
<dbReference type="InterPro" id="IPR029058">
    <property type="entry name" value="AB_hydrolase_fold"/>
</dbReference>
<dbReference type="SUPFAM" id="SSF53474">
    <property type="entry name" value="alpha/beta-Hydrolases"/>
    <property type="match status" value="1"/>
</dbReference>
<dbReference type="AlphaFoldDB" id="A0A4Q2K7V8"/>
<dbReference type="EMBL" id="SDOZ01000003">
    <property type="protein sequence ID" value="RXZ58141.1"/>
    <property type="molecule type" value="Genomic_DNA"/>
</dbReference>
<accession>A0A4Q2K7V8</accession>